<evidence type="ECO:0000313" key="5">
    <source>
        <dbReference type="EMBL" id="KAL3767381.1"/>
    </source>
</evidence>
<comment type="caution">
    <text evidence="5">The sequence shown here is derived from an EMBL/GenBank/DDBJ whole genome shotgun (WGS) entry which is preliminary data.</text>
</comment>
<dbReference type="InterPro" id="IPR006630">
    <property type="entry name" value="La_HTH"/>
</dbReference>
<feature type="domain" description="HTH La-type RNA-binding" evidence="4">
    <location>
        <begin position="36"/>
        <end position="146"/>
    </location>
</feature>
<dbReference type="GO" id="GO:0005737">
    <property type="term" value="C:cytoplasm"/>
    <property type="evidence" value="ECO:0007669"/>
    <property type="project" value="UniProtKB-ARBA"/>
</dbReference>
<dbReference type="PROSITE" id="PS50961">
    <property type="entry name" value="HTH_LA"/>
    <property type="match status" value="1"/>
</dbReference>
<keyword evidence="1 2" id="KW-0694">RNA-binding</keyword>
<dbReference type="InterPro" id="IPR036388">
    <property type="entry name" value="WH-like_DNA-bd_sf"/>
</dbReference>
<evidence type="ECO:0000313" key="6">
    <source>
        <dbReference type="Proteomes" id="UP001530400"/>
    </source>
</evidence>
<dbReference type="Gene3D" id="1.10.10.10">
    <property type="entry name" value="Winged helix-like DNA-binding domain superfamily/Winged helix DNA-binding domain"/>
    <property type="match status" value="1"/>
</dbReference>
<feature type="compositionally biased region" description="Polar residues" evidence="3">
    <location>
        <begin position="509"/>
        <end position="525"/>
    </location>
</feature>
<evidence type="ECO:0000256" key="3">
    <source>
        <dbReference type="SAM" id="MobiDB-lite"/>
    </source>
</evidence>
<feature type="compositionally biased region" description="Basic and acidic residues" evidence="3">
    <location>
        <begin position="560"/>
        <end position="574"/>
    </location>
</feature>
<evidence type="ECO:0000259" key="4">
    <source>
        <dbReference type="PROSITE" id="PS50961"/>
    </source>
</evidence>
<keyword evidence="6" id="KW-1185">Reference proteome</keyword>
<feature type="compositionally biased region" description="Basic and acidic residues" evidence="3">
    <location>
        <begin position="613"/>
        <end position="633"/>
    </location>
</feature>
<protein>
    <recommendedName>
        <fullName evidence="4">HTH La-type RNA-binding domain-containing protein</fullName>
    </recommendedName>
</protein>
<dbReference type="PANTHER" id="PTHR22792">
    <property type="entry name" value="LUPUS LA PROTEIN-RELATED"/>
    <property type="match status" value="1"/>
</dbReference>
<dbReference type="AlphaFoldDB" id="A0ABD3MX40"/>
<dbReference type="PANTHER" id="PTHR22792:SF132">
    <property type="entry name" value="LA-RELATED PROTEIN 1"/>
    <property type="match status" value="1"/>
</dbReference>
<feature type="compositionally biased region" description="Low complexity" evidence="3">
    <location>
        <begin position="436"/>
        <end position="445"/>
    </location>
</feature>
<sequence>MSQVPVTNVPGEGVPHHYQQHSESSTPLTSTSPVNSGDHGALYTRLRNQVEFYFSPQNLARDTYLRNMLTAKHQEVPSPPPLQLVTPVAIITNFPKVRDICSAFEAALSDPPHVLLARACEGSTIVTVSADGAWIGPSSQQLPPLTAPTPRMAHPTPQAHFQQSPFPPSHHQPMMIPAAPMGEMQPMHFMGPPPVPVVQNVPLSRGSASPSSNSLDSMPSQAKETVVVVPDMPAECNPILLMTAFTTGNIRPISVSADGNTNTWHITFASDADAKAALSASSEKTVAGSPIRAKLKTEPASARVSVASASGASLSSMSASQRQQMQVPQMVQQPLPVPGAQMMYPPGAYPMPQPSPPPQMQHGMPPYPMGGYNMAPMPMPGQPFPPYPQMQPMYPYCYMPQHGHPHFPMNHPPMMGRFGPGVPPPPPRYPGPPYPYQHGHQHQMGDGPGQFHRQHQHPPRHHAGEERGPASSFNEGGQKNVDHGGSKKKKNRYQKQHSSGSLEGGGNQQSGSNHASRENTSSPNNFGRGRGRHSDNFRRSTGSAPPALSRHQRGNSNKFSKSDNLSEKQNENKEIFTATDFPGLSGDGNSQNTHHGDSSHGSKTKIFSGYADALRKKDAEKADRESNTTKETDVSAIDSITRQTEAMEREILSDFHDLTIRGDDGHHGADNNRNGDKDVGKTAQQAKPFEHLPILPGMSSLGQSLSLDEPDSSIALHHSTNYPETEEANAQQSEPVIADTDNNLSPADTHSHNVEEEKPASAGAWGTKRLFADVIKDK</sequence>
<dbReference type="InterPro" id="IPR045180">
    <property type="entry name" value="La_dom_prot"/>
</dbReference>
<gene>
    <name evidence="5" type="ORF">ACHAWO_010400</name>
</gene>
<proteinExistence type="predicted"/>
<dbReference type="InterPro" id="IPR036390">
    <property type="entry name" value="WH_DNA-bd_sf"/>
</dbReference>
<evidence type="ECO:0000256" key="2">
    <source>
        <dbReference type="PROSITE-ProRule" id="PRU00332"/>
    </source>
</evidence>
<feature type="compositionally biased region" description="Polar residues" evidence="3">
    <location>
        <begin position="718"/>
        <end position="748"/>
    </location>
</feature>
<dbReference type="Proteomes" id="UP001530400">
    <property type="component" value="Unassembled WGS sequence"/>
</dbReference>
<feature type="compositionally biased region" description="Pro residues" evidence="3">
    <location>
        <begin position="421"/>
        <end position="435"/>
    </location>
</feature>
<accession>A0ABD3MX40</accession>
<dbReference type="Pfam" id="PF05383">
    <property type="entry name" value="La"/>
    <property type="match status" value="1"/>
</dbReference>
<dbReference type="SUPFAM" id="SSF46785">
    <property type="entry name" value="Winged helix' DNA-binding domain"/>
    <property type="match status" value="1"/>
</dbReference>
<dbReference type="SUPFAM" id="SSF54928">
    <property type="entry name" value="RNA-binding domain, RBD"/>
    <property type="match status" value="1"/>
</dbReference>
<feature type="compositionally biased region" description="Basic and acidic residues" evidence="3">
    <location>
        <begin position="749"/>
        <end position="759"/>
    </location>
</feature>
<feature type="compositionally biased region" description="Basic residues" evidence="3">
    <location>
        <begin position="452"/>
        <end position="461"/>
    </location>
</feature>
<feature type="region of interest" description="Disordered" evidence="3">
    <location>
        <begin position="1"/>
        <end position="40"/>
    </location>
</feature>
<feature type="compositionally biased region" description="Basic residues" evidence="3">
    <location>
        <begin position="486"/>
        <end position="495"/>
    </location>
</feature>
<feature type="compositionally biased region" description="Low complexity" evidence="3">
    <location>
        <begin position="22"/>
        <end position="36"/>
    </location>
</feature>
<dbReference type="InterPro" id="IPR035979">
    <property type="entry name" value="RBD_domain_sf"/>
</dbReference>
<organism evidence="5 6">
    <name type="scientific">Cyclotella atomus</name>
    <dbReference type="NCBI Taxonomy" id="382360"/>
    <lineage>
        <taxon>Eukaryota</taxon>
        <taxon>Sar</taxon>
        <taxon>Stramenopiles</taxon>
        <taxon>Ochrophyta</taxon>
        <taxon>Bacillariophyta</taxon>
        <taxon>Coscinodiscophyceae</taxon>
        <taxon>Thalassiosirophycidae</taxon>
        <taxon>Stephanodiscales</taxon>
        <taxon>Stephanodiscaceae</taxon>
        <taxon>Cyclotella</taxon>
    </lineage>
</organism>
<dbReference type="EMBL" id="JALLPJ020001367">
    <property type="protein sequence ID" value="KAL3767381.1"/>
    <property type="molecule type" value="Genomic_DNA"/>
</dbReference>
<reference evidence="5 6" key="1">
    <citation type="submission" date="2024-10" db="EMBL/GenBank/DDBJ databases">
        <title>Updated reference genomes for cyclostephanoid diatoms.</title>
        <authorList>
            <person name="Roberts W.R."/>
            <person name="Alverson A.J."/>
        </authorList>
    </citation>
    <scope>NUCLEOTIDE SEQUENCE [LARGE SCALE GENOMIC DNA]</scope>
    <source>
        <strain evidence="5 6">AJA010-31</strain>
    </source>
</reference>
<dbReference type="SMART" id="SM00715">
    <property type="entry name" value="LA"/>
    <property type="match status" value="1"/>
</dbReference>
<feature type="compositionally biased region" description="Basic and acidic residues" evidence="3">
    <location>
        <begin position="660"/>
        <end position="680"/>
    </location>
</feature>
<evidence type="ECO:0000256" key="1">
    <source>
        <dbReference type="ARBA" id="ARBA00022884"/>
    </source>
</evidence>
<name>A0ABD3MX40_9STRA</name>
<dbReference type="GO" id="GO:0003723">
    <property type="term" value="F:RNA binding"/>
    <property type="evidence" value="ECO:0007669"/>
    <property type="project" value="UniProtKB-UniRule"/>
</dbReference>
<feature type="region of interest" description="Disordered" evidence="3">
    <location>
        <begin position="660"/>
        <end position="765"/>
    </location>
</feature>
<feature type="region of interest" description="Disordered" evidence="3">
    <location>
        <begin position="418"/>
        <end position="641"/>
    </location>
</feature>